<keyword evidence="9" id="KW-1185">Reference proteome</keyword>
<accession>G4U336</accession>
<evidence type="ECO:0000256" key="1">
    <source>
        <dbReference type="ARBA" id="ARBA00004141"/>
    </source>
</evidence>
<evidence type="ECO:0000256" key="4">
    <source>
        <dbReference type="ARBA" id="ARBA00023136"/>
    </source>
</evidence>
<dbReference type="GO" id="GO:0022857">
    <property type="term" value="F:transmembrane transporter activity"/>
    <property type="evidence" value="ECO:0007669"/>
    <property type="project" value="InterPro"/>
</dbReference>
<evidence type="ECO:0000313" key="9">
    <source>
        <dbReference type="Proteomes" id="UP000007148"/>
    </source>
</evidence>
<dbReference type="CDD" id="cd17502">
    <property type="entry name" value="MFS_Azr1_MDR_like"/>
    <property type="match status" value="1"/>
</dbReference>
<gene>
    <name evidence="8" type="ORF">PIIN_00647</name>
</gene>
<keyword evidence="4 6" id="KW-0472">Membrane</keyword>
<dbReference type="PANTHER" id="PTHR23501">
    <property type="entry name" value="MAJOR FACILITATOR SUPERFAMILY"/>
    <property type="match status" value="1"/>
</dbReference>
<feature type="transmembrane region" description="Helical" evidence="6">
    <location>
        <begin position="277"/>
        <end position="299"/>
    </location>
</feature>
<dbReference type="SUPFAM" id="SSF103473">
    <property type="entry name" value="MFS general substrate transporter"/>
    <property type="match status" value="1"/>
</dbReference>
<feature type="transmembrane region" description="Helical" evidence="6">
    <location>
        <begin position="487"/>
        <end position="510"/>
    </location>
</feature>
<feature type="region of interest" description="Disordered" evidence="5">
    <location>
        <begin position="657"/>
        <end position="742"/>
    </location>
</feature>
<keyword evidence="2 6" id="KW-0812">Transmembrane</keyword>
<evidence type="ECO:0000256" key="5">
    <source>
        <dbReference type="SAM" id="MobiDB-lite"/>
    </source>
</evidence>
<dbReference type="OMA" id="CRRISHD"/>
<feature type="compositionally biased region" description="Polar residues" evidence="5">
    <location>
        <begin position="694"/>
        <end position="711"/>
    </location>
</feature>
<feature type="domain" description="Major facilitator superfamily (MFS) profile" evidence="7">
    <location>
        <begin position="82"/>
        <end position="583"/>
    </location>
</feature>
<dbReference type="PROSITE" id="PS50850">
    <property type="entry name" value="MFS"/>
    <property type="match status" value="1"/>
</dbReference>
<dbReference type="HOGENOM" id="CLU_000960_22_0_1"/>
<comment type="caution">
    <text evidence="8">The sequence shown here is derived from an EMBL/GenBank/DDBJ whole genome shotgun (WGS) entry which is preliminary data.</text>
</comment>
<feature type="transmembrane region" description="Helical" evidence="6">
    <location>
        <begin position="148"/>
        <end position="169"/>
    </location>
</feature>
<dbReference type="EMBL" id="CAFZ01001878">
    <property type="protein sequence ID" value="CCA77933.1"/>
    <property type="molecule type" value="Genomic_DNA"/>
</dbReference>
<dbReference type="GO" id="GO:0005886">
    <property type="term" value="C:plasma membrane"/>
    <property type="evidence" value="ECO:0007669"/>
    <property type="project" value="TreeGrafter"/>
</dbReference>
<dbReference type="eggNOG" id="KOG0254">
    <property type="taxonomic scope" value="Eukaryota"/>
</dbReference>
<protein>
    <submittedName>
        <fullName evidence="8">Related to multidrug resistance proteins</fullName>
    </submittedName>
</protein>
<dbReference type="Proteomes" id="UP000007148">
    <property type="component" value="Unassembled WGS sequence"/>
</dbReference>
<sequence>MTSPQDQRSELPSSLPPTASPVSNASTMLPQDDSTLHSTTTTRANSPISLKAPQATKTRGKMVGASSETLETPLPFRTTLCIVIALMVNQFLATSDATIVSTSLPTIVAELHGSQNEYAWVPVAYLLTQTAFQPLYGKLADIFGRRPVIYASTIIFLIGSALCGAAQSMRFLILSRALSGIGGGGIVNSVWVLTTDIVPPGTHAKWSQALSVTWSASAVAGPILGGLFTVFINIPIGLAALTVAWYFLRQIQLVRRLPDGSEDTRTRREVFKQAYRTFDYIGLFLLMGGTSVLVIGFSFAGYNSWTSPRTLGLLISGGISLILAGVYESYLSTTEYAHEALIPSGIFKQLTVVSTLAISILHNFAFTAGTYYIPLYYQALHGTSPLVAGMQVLPFSLGAALVTIPTAWLISWRKGQHWIDRTLKLAMVTGLLFSVIGYGLMITLNERSGIVIQEVYPLIAGVGIGILFHTPFQVVTNSLPRRDLAQATGAFFLVRFIGTTTGLSVAGAVFDSNWVARKPEAYLSLSENPLHIDLRSLVHIQPVELRQQVLSAISASVSCVWIACTPCLGVALLISLFLRVRHHASHTKPGTSGSTSDPEKGIEEKEITIASCSASTTGSDEKATLSMNDTKAIRISTDGGSIRVSVDAKSLRISVDGKRKRMSMDEDKCRRISHDDTKRASLSLREEDEEDTKSTVSDGTSTTLQDGSSQPPEAHMLVLPINASHASLDSAPCSTSQRIPEA</sequence>
<feature type="transmembrane region" description="Helical" evidence="6">
    <location>
        <begin position="311"/>
        <end position="330"/>
    </location>
</feature>
<dbReference type="InterPro" id="IPR011701">
    <property type="entry name" value="MFS"/>
</dbReference>
<comment type="subcellular location">
    <subcellularLocation>
        <location evidence="1">Membrane</location>
        <topology evidence="1">Multi-pass membrane protein</topology>
    </subcellularLocation>
</comment>
<dbReference type="Pfam" id="PF07690">
    <property type="entry name" value="MFS_1"/>
    <property type="match status" value="1"/>
</dbReference>
<evidence type="ECO:0000259" key="7">
    <source>
        <dbReference type="PROSITE" id="PS50850"/>
    </source>
</evidence>
<dbReference type="Gene3D" id="1.20.1250.20">
    <property type="entry name" value="MFS general substrate transporter like domains"/>
    <property type="match status" value="1"/>
</dbReference>
<evidence type="ECO:0000256" key="2">
    <source>
        <dbReference type="ARBA" id="ARBA00022692"/>
    </source>
</evidence>
<dbReference type="InterPro" id="IPR020846">
    <property type="entry name" value="MFS_dom"/>
</dbReference>
<feature type="transmembrane region" description="Helical" evidence="6">
    <location>
        <begin position="455"/>
        <end position="475"/>
    </location>
</feature>
<feature type="transmembrane region" description="Helical" evidence="6">
    <location>
        <begin position="350"/>
        <end position="373"/>
    </location>
</feature>
<feature type="transmembrane region" description="Helical" evidence="6">
    <location>
        <begin position="223"/>
        <end position="248"/>
    </location>
</feature>
<feature type="compositionally biased region" description="Polar residues" evidence="5">
    <location>
        <begin position="724"/>
        <end position="742"/>
    </location>
</feature>
<dbReference type="InterPro" id="IPR036259">
    <property type="entry name" value="MFS_trans_sf"/>
</dbReference>
<proteinExistence type="predicted"/>
<dbReference type="OrthoDB" id="2351791at2759"/>
<dbReference type="AlphaFoldDB" id="G4U336"/>
<dbReference type="Gene3D" id="1.20.1720.10">
    <property type="entry name" value="Multidrug resistance protein D"/>
    <property type="match status" value="1"/>
</dbReference>
<feature type="compositionally biased region" description="Basic and acidic residues" evidence="5">
    <location>
        <begin position="662"/>
        <end position="679"/>
    </location>
</feature>
<feature type="compositionally biased region" description="Polar residues" evidence="5">
    <location>
        <begin position="1"/>
        <end position="13"/>
    </location>
</feature>
<evidence type="ECO:0000313" key="8">
    <source>
        <dbReference type="EMBL" id="CCA77933.1"/>
    </source>
</evidence>
<feature type="transmembrane region" description="Helical" evidence="6">
    <location>
        <begin position="393"/>
        <end position="411"/>
    </location>
</feature>
<feature type="transmembrane region" description="Helical" evidence="6">
    <location>
        <begin position="423"/>
        <end position="443"/>
    </location>
</feature>
<evidence type="ECO:0000256" key="6">
    <source>
        <dbReference type="SAM" id="Phobius"/>
    </source>
</evidence>
<reference evidence="8 9" key="1">
    <citation type="journal article" date="2011" name="PLoS Pathog.">
        <title>Endophytic Life Strategies Decoded by Genome and Transcriptome Analyses of the Mutualistic Root Symbiont Piriformospora indica.</title>
        <authorList>
            <person name="Zuccaro A."/>
            <person name="Lahrmann U."/>
            <person name="Guldener U."/>
            <person name="Langen G."/>
            <person name="Pfiffi S."/>
            <person name="Biedenkopf D."/>
            <person name="Wong P."/>
            <person name="Samans B."/>
            <person name="Grimm C."/>
            <person name="Basiewicz M."/>
            <person name="Murat C."/>
            <person name="Martin F."/>
            <person name="Kogel K.H."/>
        </authorList>
    </citation>
    <scope>NUCLEOTIDE SEQUENCE [LARGE SCALE GENOMIC DNA]</scope>
    <source>
        <strain evidence="8 9">DSM 11827</strain>
    </source>
</reference>
<dbReference type="InParanoid" id="G4U336"/>
<name>G4U336_SERID</name>
<organism evidence="8 9">
    <name type="scientific">Serendipita indica (strain DSM 11827)</name>
    <name type="common">Root endophyte fungus</name>
    <name type="synonym">Piriformospora indica</name>
    <dbReference type="NCBI Taxonomy" id="1109443"/>
    <lineage>
        <taxon>Eukaryota</taxon>
        <taxon>Fungi</taxon>
        <taxon>Dikarya</taxon>
        <taxon>Basidiomycota</taxon>
        <taxon>Agaricomycotina</taxon>
        <taxon>Agaricomycetes</taxon>
        <taxon>Sebacinales</taxon>
        <taxon>Serendipitaceae</taxon>
        <taxon>Serendipita</taxon>
    </lineage>
</organism>
<evidence type="ECO:0000256" key="3">
    <source>
        <dbReference type="ARBA" id="ARBA00022989"/>
    </source>
</evidence>
<feature type="compositionally biased region" description="Polar residues" evidence="5">
    <location>
        <begin position="20"/>
        <end position="48"/>
    </location>
</feature>
<dbReference type="PANTHER" id="PTHR23501:SF102">
    <property type="entry name" value="DRUG TRANSPORTER, PUTATIVE (AFU_ORTHOLOGUE AFUA_3G08530)-RELATED"/>
    <property type="match status" value="1"/>
</dbReference>
<feature type="transmembrane region" description="Helical" evidence="6">
    <location>
        <begin position="552"/>
        <end position="578"/>
    </location>
</feature>
<feature type="region of interest" description="Disordered" evidence="5">
    <location>
        <begin position="1"/>
        <end position="66"/>
    </location>
</feature>
<keyword evidence="3 6" id="KW-1133">Transmembrane helix</keyword>